<reference evidence="3 4" key="1">
    <citation type="submission" date="2019-05" db="EMBL/GenBank/DDBJ databases">
        <title>Emergence of the Ug99 lineage of the wheat stem rust pathogen through somatic hybridization.</title>
        <authorList>
            <person name="Li F."/>
            <person name="Upadhyaya N.M."/>
            <person name="Sperschneider J."/>
            <person name="Matny O."/>
            <person name="Nguyen-Phuc H."/>
            <person name="Mago R."/>
            <person name="Raley C."/>
            <person name="Miller M.E."/>
            <person name="Silverstein K.A.T."/>
            <person name="Henningsen E."/>
            <person name="Hirsch C.D."/>
            <person name="Visser B."/>
            <person name="Pretorius Z.A."/>
            <person name="Steffenson B.J."/>
            <person name="Schwessinger B."/>
            <person name="Dodds P.N."/>
            <person name="Figueroa M."/>
        </authorList>
    </citation>
    <scope>NUCLEOTIDE SEQUENCE [LARGE SCALE GENOMIC DNA]</scope>
    <source>
        <strain evidence="1">21-0</strain>
        <strain evidence="2 4">Ug99</strain>
    </source>
</reference>
<accession>A0A5B0P8V1</accession>
<organism evidence="1 3">
    <name type="scientific">Puccinia graminis f. sp. tritici</name>
    <dbReference type="NCBI Taxonomy" id="56615"/>
    <lineage>
        <taxon>Eukaryota</taxon>
        <taxon>Fungi</taxon>
        <taxon>Dikarya</taxon>
        <taxon>Basidiomycota</taxon>
        <taxon>Pucciniomycotina</taxon>
        <taxon>Pucciniomycetes</taxon>
        <taxon>Pucciniales</taxon>
        <taxon>Pucciniaceae</taxon>
        <taxon>Puccinia</taxon>
    </lineage>
</organism>
<keyword evidence="3" id="KW-1185">Reference proteome</keyword>
<dbReference type="Proteomes" id="UP000324748">
    <property type="component" value="Unassembled WGS sequence"/>
</dbReference>
<evidence type="ECO:0000313" key="2">
    <source>
        <dbReference type="EMBL" id="KAA1131694.1"/>
    </source>
</evidence>
<evidence type="ECO:0000313" key="4">
    <source>
        <dbReference type="Proteomes" id="UP000325313"/>
    </source>
</evidence>
<dbReference type="AlphaFoldDB" id="A0A5B0P8V1"/>
<protein>
    <submittedName>
        <fullName evidence="1">Uncharacterized protein</fullName>
    </submittedName>
</protein>
<dbReference type="Proteomes" id="UP000325313">
    <property type="component" value="Unassembled WGS sequence"/>
</dbReference>
<comment type="caution">
    <text evidence="1">The sequence shown here is derived from an EMBL/GenBank/DDBJ whole genome shotgun (WGS) entry which is preliminary data.</text>
</comment>
<name>A0A5B0P8V1_PUCGR</name>
<gene>
    <name evidence="1" type="ORF">PGT21_026410</name>
    <name evidence="2" type="ORF">PGTUg99_009672</name>
</gene>
<evidence type="ECO:0000313" key="3">
    <source>
        <dbReference type="Proteomes" id="UP000324748"/>
    </source>
</evidence>
<dbReference type="EMBL" id="VDEP01000102">
    <property type="protein sequence ID" value="KAA1131694.1"/>
    <property type="molecule type" value="Genomic_DNA"/>
</dbReference>
<proteinExistence type="predicted"/>
<sequence>MFLRYWTRQTWTTSAVIALIGYLQAFHLTEVQATSLVSRQVKPEDVSYTCAQSFQINHPTRGKTDCQIASGKLMVCNACPPMWQFKFINCRRETYYEDMKPAEGLTVIPTMFTVLQGVSYIAVWGFEVERINHRTIKTTHAYKCYDEPTHHNRARPVCRGCTEATPHNPKGPHAMLS</sequence>
<evidence type="ECO:0000313" key="1">
    <source>
        <dbReference type="EMBL" id="KAA1096718.1"/>
    </source>
</evidence>
<dbReference type="EMBL" id="VSWC01000067">
    <property type="protein sequence ID" value="KAA1096718.1"/>
    <property type="molecule type" value="Genomic_DNA"/>
</dbReference>